<organism evidence="2 3">
    <name type="scientific">Lichtheimia ornata</name>
    <dbReference type="NCBI Taxonomy" id="688661"/>
    <lineage>
        <taxon>Eukaryota</taxon>
        <taxon>Fungi</taxon>
        <taxon>Fungi incertae sedis</taxon>
        <taxon>Mucoromycota</taxon>
        <taxon>Mucoromycotina</taxon>
        <taxon>Mucoromycetes</taxon>
        <taxon>Mucorales</taxon>
        <taxon>Lichtheimiaceae</taxon>
        <taxon>Lichtheimia</taxon>
    </lineage>
</organism>
<evidence type="ECO:0000256" key="1">
    <source>
        <dbReference type="SAM" id="MobiDB-lite"/>
    </source>
</evidence>
<protein>
    <submittedName>
        <fullName evidence="2">Uncharacterized protein</fullName>
    </submittedName>
</protein>
<evidence type="ECO:0000313" key="2">
    <source>
        <dbReference type="EMBL" id="KAJ8658273.1"/>
    </source>
</evidence>
<dbReference type="AlphaFoldDB" id="A0AAD7V436"/>
<sequence>MKQKTATSGKEKATRPKAHDNTSTSKASSSSSSSSSSSKGKNPQPSSSSSSSKEKNPQPSSSKEKNPQSSSSKEKNPQSSSSKGKNIQRSEASSLSKGKNVQRSEASSSKGKNVQRAEASSSKDENAQPSESSSTSAEAKENTDETPQTILAKRQHSTSDQEEGQRKRPRERFSEIDVEIFFDYWRRARSNDRPSGTTRRLTERYMEGRQQQKETREQDVDWIWFDVLDKFMKRLQTTKQLDLDHLLDENEPAFSWNIPPLVTAKDNLPRLEPMTEEEVMDIFKDPEEQDLSDLVKWTELASDRIDKCYNEAMENSSEMKAYMGQYADRLSDFIFKFKQSSSSSAKSST</sequence>
<feature type="compositionally biased region" description="Basic and acidic residues" evidence="1">
    <location>
        <begin position="157"/>
        <end position="171"/>
    </location>
</feature>
<reference evidence="2 3" key="1">
    <citation type="submission" date="2023-03" db="EMBL/GenBank/DDBJ databases">
        <title>Genome sequence of Lichtheimia ornata CBS 291.66.</title>
        <authorList>
            <person name="Mohabir J.T."/>
            <person name="Shea T.P."/>
            <person name="Kurbessoian T."/>
            <person name="Berby B."/>
            <person name="Fontaine J."/>
            <person name="Livny J."/>
            <person name="Gnirke A."/>
            <person name="Stajich J.E."/>
            <person name="Cuomo C.A."/>
        </authorList>
    </citation>
    <scope>NUCLEOTIDE SEQUENCE [LARGE SCALE GENOMIC DNA]</scope>
    <source>
        <strain evidence="2">CBS 291.66</strain>
    </source>
</reference>
<dbReference type="EMBL" id="JARTCD010000025">
    <property type="protein sequence ID" value="KAJ8658273.1"/>
    <property type="molecule type" value="Genomic_DNA"/>
</dbReference>
<comment type="caution">
    <text evidence="2">The sequence shown here is derived from an EMBL/GenBank/DDBJ whole genome shotgun (WGS) entry which is preliminary data.</text>
</comment>
<feature type="compositionally biased region" description="Polar residues" evidence="1">
    <location>
        <begin position="84"/>
        <end position="112"/>
    </location>
</feature>
<feature type="compositionally biased region" description="Low complexity" evidence="1">
    <location>
        <begin position="25"/>
        <end position="51"/>
    </location>
</feature>
<feature type="compositionally biased region" description="Basic and acidic residues" evidence="1">
    <location>
        <begin position="52"/>
        <end position="76"/>
    </location>
</feature>
<proteinExistence type="predicted"/>
<name>A0AAD7V436_9FUNG</name>
<keyword evidence="3" id="KW-1185">Reference proteome</keyword>
<accession>A0AAD7V436</accession>
<dbReference type="GeneID" id="83213368"/>
<feature type="region of interest" description="Disordered" evidence="1">
    <location>
        <begin position="1"/>
        <end position="171"/>
    </location>
</feature>
<dbReference type="RefSeq" id="XP_058343186.1">
    <property type="nucleotide sequence ID" value="XM_058485991.1"/>
</dbReference>
<dbReference type="Proteomes" id="UP001234581">
    <property type="component" value="Unassembled WGS sequence"/>
</dbReference>
<gene>
    <name evidence="2" type="ORF">O0I10_005956</name>
</gene>
<feature type="compositionally biased region" description="Basic and acidic residues" evidence="1">
    <location>
        <begin position="9"/>
        <end position="20"/>
    </location>
</feature>
<evidence type="ECO:0000313" key="3">
    <source>
        <dbReference type="Proteomes" id="UP001234581"/>
    </source>
</evidence>